<protein>
    <recommendedName>
        <fullName evidence="5">Homeobox domain-containing protein</fullName>
    </recommendedName>
</protein>
<dbReference type="PROSITE" id="PS50071">
    <property type="entry name" value="HOMEOBOX_2"/>
    <property type="match status" value="1"/>
</dbReference>
<feature type="domain" description="Homeobox" evidence="5">
    <location>
        <begin position="25"/>
        <end position="72"/>
    </location>
</feature>
<dbReference type="CDD" id="cd00086">
    <property type="entry name" value="homeodomain"/>
    <property type="match status" value="1"/>
</dbReference>
<proteinExistence type="predicted"/>
<dbReference type="InterPro" id="IPR050649">
    <property type="entry name" value="Paired_Homeobox_TFs"/>
</dbReference>
<feature type="compositionally biased region" description="Basic and acidic residues" evidence="4">
    <location>
        <begin position="15"/>
        <end position="30"/>
    </location>
</feature>
<dbReference type="PANTHER" id="PTHR24329:SF543">
    <property type="entry name" value="FI01017P-RELATED"/>
    <property type="match status" value="1"/>
</dbReference>
<dbReference type="Gene3D" id="1.10.10.60">
    <property type="entry name" value="Homeodomain-like"/>
    <property type="match status" value="1"/>
</dbReference>
<accession>A0A8S3ZDZ9</accession>
<gene>
    <name evidence="6" type="ORF">CUNI_LOCUS13221</name>
</gene>
<comment type="caution">
    <text evidence="6">The sequence shown here is derived from an EMBL/GenBank/DDBJ whole genome shotgun (WGS) entry which is preliminary data.</text>
</comment>
<dbReference type="InterPro" id="IPR001356">
    <property type="entry name" value="HD"/>
</dbReference>
<feature type="region of interest" description="Disordered" evidence="4">
    <location>
        <begin position="49"/>
        <end position="72"/>
    </location>
</feature>
<dbReference type="PANTHER" id="PTHR24329">
    <property type="entry name" value="HOMEOBOX PROTEIN ARISTALESS"/>
    <property type="match status" value="1"/>
</dbReference>
<feature type="region of interest" description="Disordered" evidence="4">
    <location>
        <begin position="1"/>
        <end position="30"/>
    </location>
</feature>
<evidence type="ECO:0000259" key="5">
    <source>
        <dbReference type="PROSITE" id="PS50071"/>
    </source>
</evidence>
<reference evidence="6" key="1">
    <citation type="submission" date="2021-04" db="EMBL/GenBank/DDBJ databases">
        <authorList>
            <consortium name="Molecular Ecology Group"/>
        </authorList>
    </citation>
    <scope>NUCLEOTIDE SEQUENCE</scope>
</reference>
<evidence type="ECO:0000256" key="4">
    <source>
        <dbReference type="SAM" id="MobiDB-lite"/>
    </source>
</evidence>
<organism evidence="6 7">
    <name type="scientific">Candidula unifasciata</name>
    <dbReference type="NCBI Taxonomy" id="100452"/>
    <lineage>
        <taxon>Eukaryota</taxon>
        <taxon>Metazoa</taxon>
        <taxon>Spiralia</taxon>
        <taxon>Lophotrochozoa</taxon>
        <taxon>Mollusca</taxon>
        <taxon>Gastropoda</taxon>
        <taxon>Heterobranchia</taxon>
        <taxon>Euthyneura</taxon>
        <taxon>Panpulmonata</taxon>
        <taxon>Eupulmonata</taxon>
        <taxon>Stylommatophora</taxon>
        <taxon>Helicina</taxon>
        <taxon>Helicoidea</taxon>
        <taxon>Geomitridae</taxon>
        <taxon>Candidula</taxon>
    </lineage>
</organism>
<keyword evidence="2 3" id="KW-0238">DNA-binding</keyword>
<evidence type="ECO:0000256" key="1">
    <source>
        <dbReference type="ARBA" id="ARBA00004123"/>
    </source>
</evidence>
<dbReference type="InterPro" id="IPR009057">
    <property type="entry name" value="Homeodomain-like_sf"/>
</dbReference>
<dbReference type="GO" id="GO:0000981">
    <property type="term" value="F:DNA-binding transcription factor activity, RNA polymerase II-specific"/>
    <property type="evidence" value="ECO:0007669"/>
    <property type="project" value="TreeGrafter"/>
</dbReference>
<dbReference type="Pfam" id="PF00046">
    <property type="entry name" value="Homeodomain"/>
    <property type="match status" value="1"/>
</dbReference>
<keyword evidence="2 3" id="KW-0539">Nucleus</keyword>
<dbReference type="AlphaFoldDB" id="A0A8S3ZDZ9"/>
<comment type="subcellular location">
    <subcellularLocation>
        <location evidence="1 2 3">Nucleus</location>
    </subcellularLocation>
</comment>
<evidence type="ECO:0000313" key="6">
    <source>
        <dbReference type="EMBL" id="CAG5127663.1"/>
    </source>
</evidence>
<keyword evidence="7" id="KW-1185">Reference proteome</keyword>
<dbReference type="Proteomes" id="UP000678393">
    <property type="component" value="Unassembled WGS sequence"/>
</dbReference>
<dbReference type="SMART" id="SM00389">
    <property type="entry name" value="HOX"/>
    <property type="match status" value="1"/>
</dbReference>
<dbReference type="OrthoDB" id="6159439at2759"/>
<evidence type="ECO:0000256" key="2">
    <source>
        <dbReference type="PROSITE-ProRule" id="PRU00108"/>
    </source>
</evidence>
<name>A0A8S3ZDZ9_9EUPU</name>
<evidence type="ECO:0000256" key="3">
    <source>
        <dbReference type="RuleBase" id="RU000682"/>
    </source>
</evidence>
<dbReference type="GO" id="GO:0000977">
    <property type="term" value="F:RNA polymerase II transcription regulatory region sequence-specific DNA binding"/>
    <property type="evidence" value="ECO:0007669"/>
    <property type="project" value="TreeGrafter"/>
</dbReference>
<feature type="non-terminal residue" evidence="6">
    <location>
        <position position="1"/>
    </location>
</feature>
<dbReference type="GO" id="GO:0005634">
    <property type="term" value="C:nucleus"/>
    <property type="evidence" value="ECO:0007669"/>
    <property type="project" value="UniProtKB-SubCell"/>
</dbReference>
<sequence length="72" mass="8421">NTDPVTEGNSLVDLFHQDSSSRRKSMDSRHRTIFKNSQLHELEKAFKTSHYPDTHARQELSTRISLPEDRIQ</sequence>
<dbReference type="SUPFAM" id="SSF46689">
    <property type="entry name" value="Homeodomain-like"/>
    <property type="match status" value="1"/>
</dbReference>
<evidence type="ECO:0000313" key="7">
    <source>
        <dbReference type="Proteomes" id="UP000678393"/>
    </source>
</evidence>
<keyword evidence="2 3" id="KW-0371">Homeobox</keyword>
<dbReference type="EMBL" id="CAJHNH020002768">
    <property type="protein sequence ID" value="CAG5127663.1"/>
    <property type="molecule type" value="Genomic_DNA"/>
</dbReference>